<name>A0AAW6TM86_9FLAO</name>
<dbReference type="Pfam" id="PF13648">
    <property type="entry name" value="Lipocalin_4"/>
    <property type="match status" value="1"/>
</dbReference>
<feature type="chain" id="PRO_5043778767" evidence="1">
    <location>
        <begin position="20"/>
        <end position="122"/>
    </location>
</feature>
<dbReference type="RefSeq" id="WP_282717438.1">
    <property type="nucleotide sequence ID" value="NZ_JASCRY010000004.1"/>
</dbReference>
<keyword evidence="4" id="KW-1185">Reference proteome</keyword>
<sequence length="122" mass="13985">MLKLITLFFFIGFYTTSNAQNSKLLEGKWIFKEALNKGIDDLGRKTLKSDIINKMTFEFRPNGDFVAFAFGENMNGNWLLSTNSKSIVLNTGKEKYEFIILELTGNRLLLKMGLGEFLMKKL</sequence>
<dbReference type="EMBL" id="JASCRY010000004">
    <property type="protein sequence ID" value="MDI5950710.1"/>
    <property type="molecule type" value="Genomic_DNA"/>
</dbReference>
<comment type="caution">
    <text evidence="3">The sequence shown here is derived from an EMBL/GenBank/DDBJ whole genome shotgun (WGS) entry which is preliminary data.</text>
</comment>
<organism evidence="3 4">
    <name type="scientific">Flavobacterium yafengii</name>
    <dbReference type="NCBI Taxonomy" id="3041253"/>
    <lineage>
        <taxon>Bacteria</taxon>
        <taxon>Pseudomonadati</taxon>
        <taxon>Bacteroidota</taxon>
        <taxon>Flavobacteriia</taxon>
        <taxon>Flavobacteriales</taxon>
        <taxon>Flavobacteriaceae</taxon>
        <taxon>Flavobacterium</taxon>
    </lineage>
</organism>
<feature type="signal peptide" evidence="1">
    <location>
        <begin position="1"/>
        <end position="19"/>
    </location>
</feature>
<protein>
    <submittedName>
        <fullName evidence="3">Lipocalin family protein</fullName>
    </submittedName>
</protein>
<evidence type="ECO:0000313" key="4">
    <source>
        <dbReference type="Proteomes" id="UP001228643"/>
    </source>
</evidence>
<dbReference type="Proteomes" id="UP001228643">
    <property type="component" value="Unassembled WGS sequence"/>
</dbReference>
<evidence type="ECO:0000259" key="2">
    <source>
        <dbReference type="Pfam" id="PF13648"/>
    </source>
</evidence>
<accession>A0AAW6TM86</accession>
<feature type="domain" description="Lipocalin-like" evidence="2">
    <location>
        <begin position="25"/>
        <end position="108"/>
    </location>
</feature>
<evidence type="ECO:0000313" key="3">
    <source>
        <dbReference type="EMBL" id="MDI5950710.1"/>
    </source>
</evidence>
<reference evidence="3 4" key="1">
    <citation type="submission" date="2023-04" db="EMBL/GenBank/DDBJ databases">
        <title>Two novel species of Flavobacterium.</title>
        <authorList>
            <person name="Liu Q."/>
            <person name="Xin Y.-H."/>
        </authorList>
    </citation>
    <scope>NUCLEOTIDE SEQUENCE [LARGE SCALE GENOMIC DNA]</scope>
    <source>
        <strain evidence="3 4">LB2P87</strain>
    </source>
</reference>
<dbReference type="AlphaFoldDB" id="A0AAW6TM86"/>
<gene>
    <name evidence="3" type="ORF">QLS97_13720</name>
</gene>
<dbReference type="InterPro" id="IPR024311">
    <property type="entry name" value="Lipocalin-like"/>
</dbReference>
<keyword evidence="1" id="KW-0732">Signal</keyword>
<proteinExistence type="predicted"/>
<evidence type="ECO:0000256" key="1">
    <source>
        <dbReference type="SAM" id="SignalP"/>
    </source>
</evidence>